<reference evidence="1" key="2">
    <citation type="submission" date="2025-08" db="UniProtKB">
        <authorList>
            <consortium name="Ensembl"/>
        </authorList>
    </citation>
    <scope>IDENTIFICATION</scope>
    <source>
        <strain evidence="1">Hd-rR</strain>
    </source>
</reference>
<reference evidence="1" key="3">
    <citation type="submission" date="2025-09" db="UniProtKB">
        <authorList>
            <consortium name="Ensembl"/>
        </authorList>
    </citation>
    <scope>IDENTIFICATION</scope>
    <source>
        <strain evidence="1">Hd-rR</strain>
    </source>
</reference>
<dbReference type="Ensembl" id="ENSORLT00000039459.1">
    <property type="protein sequence ID" value="ENSORLP00000041340.1"/>
    <property type="gene ID" value="ENSORLG00000022266.1"/>
</dbReference>
<accession>A0A3B3IBS6</accession>
<dbReference type="PANTHER" id="PTHR31635">
    <property type="entry name" value="REVERSE TRANSCRIPTASE DOMAIN-CONTAINING PROTEIN-RELATED"/>
    <property type="match status" value="1"/>
</dbReference>
<dbReference type="Proteomes" id="UP000001038">
    <property type="component" value="Chromosome 2"/>
</dbReference>
<dbReference type="AlphaFoldDB" id="A0A3B3IBS6"/>
<evidence type="ECO:0000313" key="1">
    <source>
        <dbReference type="Ensembl" id="ENSORLP00000041340.1"/>
    </source>
</evidence>
<proteinExistence type="predicted"/>
<protein>
    <submittedName>
        <fullName evidence="1">Uncharacterized protein</fullName>
    </submittedName>
</protein>
<dbReference type="Bgee" id="ENSORLG00000022266">
    <property type="expression patterns" value="Expressed in pharyngeal gill and 10 other cell types or tissues"/>
</dbReference>
<dbReference type="STRING" id="8090.ENSORLP00000041340"/>
<organism evidence="1 2">
    <name type="scientific">Oryzias latipes</name>
    <name type="common">Japanese rice fish</name>
    <name type="synonym">Japanese killifish</name>
    <dbReference type="NCBI Taxonomy" id="8090"/>
    <lineage>
        <taxon>Eukaryota</taxon>
        <taxon>Metazoa</taxon>
        <taxon>Chordata</taxon>
        <taxon>Craniata</taxon>
        <taxon>Vertebrata</taxon>
        <taxon>Euteleostomi</taxon>
        <taxon>Actinopterygii</taxon>
        <taxon>Neopterygii</taxon>
        <taxon>Teleostei</taxon>
        <taxon>Neoteleostei</taxon>
        <taxon>Acanthomorphata</taxon>
        <taxon>Ovalentaria</taxon>
        <taxon>Atherinomorphae</taxon>
        <taxon>Beloniformes</taxon>
        <taxon>Adrianichthyidae</taxon>
        <taxon>Oryziinae</taxon>
        <taxon>Oryzias</taxon>
    </lineage>
</organism>
<evidence type="ECO:0000313" key="2">
    <source>
        <dbReference type="Proteomes" id="UP000001038"/>
    </source>
</evidence>
<name>A0A3B3IBS6_ORYLA</name>
<sequence length="202" mass="24139">MDQLMFLMRTLHLFQFYFIFLRNLAKFQDTKLILTNLKPYHWGATGWEGTLLFFILRFKDISKSDLNRWLDFFLSFIGRISLIKMNILPRINKNTFAAIERFLSKFLWHGKKPRLKMMVIQRPLDRGSQTLPYFQYYYWACHLHSWCYEPFSLLSLLSLDPTKLPVGIINNTILIVTLRFWNGIRNKNGFGNKLFQCDAASY</sequence>
<dbReference type="InParanoid" id="A0A3B3IBS6"/>
<keyword evidence="2" id="KW-1185">Reference proteome</keyword>
<dbReference type="PANTHER" id="PTHR31635:SF196">
    <property type="entry name" value="REVERSE TRANSCRIPTASE DOMAIN-CONTAINING PROTEIN-RELATED"/>
    <property type="match status" value="1"/>
</dbReference>
<reference evidence="1 2" key="1">
    <citation type="journal article" date="2007" name="Nature">
        <title>The medaka draft genome and insights into vertebrate genome evolution.</title>
        <authorList>
            <person name="Kasahara M."/>
            <person name="Naruse K."/>
            <person name="Sasaki S."/>
            <person name="Nakatani Y."/>
            <person name="Qu W."/>
            <person name="Ahsan B."/>
            <person name="Yamada T."/>
            <person name="Nagayasu Y."/>
            <person name="Doi K."/>
            <person name="Kasai Y."/>
            <person name="Jindo T."/>
            <person name="Kobayashi D."/>
            <person name="Shimada A."/>
            <person name="Toyoda A."/>
            <person name="Kuroki Y."/>
            <person name="Fujiyama A."/>
            <person name="Sasaki T."/>
            <person name="Shimizu A."/>
            <person name="Asakawa S."/>
            <person name="Shimizu N."/>
            <person name="Hashimoto S."/>
            <person name="Yang J."/>
            <person name="Lee Y."/>
            <person name="Matsushima K."/>
            <person name="Sugano S."/>
            <person name="Sakaizumi M."/>
            <person name="Narita T."/>
            <person name="Ohishi K."/>
            <person name="Haga S."/>
            <person name="Ohta F."/>
            <person name="Nomoto H."/>
            <person name="Nogata K."/>
            <person name="Morishita T."/>
            <person name="Endo T."/>
            <person name="Shin-I T."/>
            <person name="Takeda H."/>
            <person name="Morishita S."/>
            <person name="Kohara Y."/>
        </authorList>
    </citation>
    <scope>NUCLEOTIDE SEQUENCE [LARGE SCALE GENOMIC DNA]</scope>
    <source>
        <strain evidence="1 2">Hd-rR</strain>
    </source>
</reference>